<dbReference type="PANTHER" id="PTHR31362">
    <property type="entry name" value="GLYCOSYLTRANSFERASE STELLO1-RELATED"/>
    <property type="match status" value="1"/>
</dbReference>
<protein>
    <submittedName>
        <fullName evidence="1">Uncharacterized protein</fullName>
    </submittedName>
</protein>
<dbReference type="STRING" id="51031.W2SV37"/>
<name>W2SV37_NECAM</name>
<gene>
    <name evidence="1" type="ORF">NECAME_13553</name>
</gene>
<accession>W2SV37</accession>
<evidence type="ECO:0000313" key="2">
    <source>
        <dbReference type="Proteomes" id="UP000053676"/>
    </source>
</evidence>
<dbReference type="PANTHER" id="PTHR31362:SF0">
    <property type="entry name" value="EXOSTOSIN DOMAIN-CONTAINING PROTEIN-RELATED"/>
    <property type="match status" value="1"/>
</dbReference>
<dbReference type="KEGG" id="nai:NECAME_13553"/>
<proteinExistence type="predicted"/>
<reference evidence="2" key="1">
    <citation type="journal article" date="2014" name="Nat. Genet.">
        <title>Genome of the human hookworm Necator americanus.</title>
        <authorList>
            <person name="Tang Y.T."/>
            <person name="Gao X."/>
            <person name="Rosa B.A."/>
            <person name="Abubucker S."/>
            <person name="Hallsworth-Pepin K."/>
            <person name="Martin J."/>
            <person name="Tyagi R."/>
            <person name="Heizer E."/>
            <person name="Zhang X."/>
            <person name="Bhonagiri-Palsikar V."/>
            <person name="Minx P."/>
            <person name="Warren W.C."/>
            <person name="Wang Q."/>
            <person name="Zhan B."/>
            <person name="Hotez P.J."/>
            <person name="Sternberg P.W."/>
            <person name="Dougall A."/>
            <person name="Gaze S.T."/>
            <person name="Mulvenna J."/>
            <person name="Sotillo J."/>
            <person name="Ranganathan S."/>
            <person name="Rabelo E.M."/>
            <person name="Wilson R.K."/>
            <person name="Felgner P.L."/>
            <person name="Bethony J."/>
            <person name="Hawdon J.M."/>
            <person name="Gasser R.B."/>
            <person name="Loukas A."/>
            <person name="Mitreva M."/>
        </authorList>
    </citation>
    <scope>NUCLEOTIDE SEQUENCE [LARGE SCALE GENOMIC DNA]</scope>
</reference>
<dbReference type="AlphaFoldDB" id="W2SV37"/>
<keyword evidence="2" id="KW-1185">Reference proteome</keyword>
<dbReference type="Pfam" id="PF03385">
    <property type="entry name" value="STELLO"/>
    <property type="match status" value="1"/>
</dbReference>
<organism evidence="1 2">
    <name type="scientific">Necator americanus</name>
    <name type="common">Human hookworm</name>
    <dbReference type="NCBI Taxonomy" id="51031"/>
    <lineage>
        <taxon>Eukaryota</taxon>
        <taxon>Metazoa</taxon>
        <taxon>Ecdysozoa</taxon>
        <taxon>Nematoda</taxon>
        <taxon>Chromadorea</taxon>
        <taxon>Rhabditida</taxon>
        <taxon>Rhabditina</taxon>
        <taxon>Rhabditomorpha</taxon>
        <taxon>Strongyloidea</taxon>
        <taxon>Ancylostomatidae</taxon>
        <taxon>Bunostominae</taxon>
        <taxon>Necator</taxon>
    </lineage>
</organism>
<sequence>MNAGYFAYYCLSKVKDLQIQNVLGYFVMADDTTFNLWHRVDLNTTVHSIGIRPKNASGPWWPSESGMVAVKRAKSLFEEKYKNDAAVQAVWKQYGDGLASNMKTGMTASEHLTTKDGWSMSDL</sequence>
<dbReference type="Proteomes" id="UP000053676">
    <property type="component" value="Unassembled WGS sequence"/>
</dbReference>
<dbReference type="OMA" id="WWPSESG"/>
<evidence type="ECO:0000313" key="1">
    <source>
        <dbReference type="EMBL" id="ETN73373.1"/>
    </source>
</evidence>
<dbReference type="EMBL" id="KI661074">
    <property type="protein sequence ID" value="ETN73373.1"/>
    <property type="molecule type" value="Genomic_DNA"/>
</dbReference>
<dbReference type="InterPro" id="IPR005049">
    <property type="entry name" value="STL-like"/>
</dbReference>
<dbReference type="OrthoDB" id="5860021at2759"/>